<accession>A0A3Q3EG03</accession>
<dbReference type="SUPFAM" id="SSF56219">
    <property type="entry name" value="DNase I-like"/>
    <property type="match status" value="1"/>
</dbReference>
<keyword evidence="2" id="KW-1185">Reference proteome</keyword>
<evidence type="ECO:0008006" key="3">
    <source>
        <dbReference type="Google" id="ProtNLM"/>
    </source>
</evidence>
<dbReference type="Gene3D" id="3.60.10.10">
    <property type="entry name" value="Endonuclease/exonuclease/phosphatase"/>
    <property type="match status" value="1"/>
</dbReference>
<dbReference type="Ensembl" id="ENSLBET00000006420.1">
    <property type="protein sequence ID" value="ENSLBEP00000006119.1"/>
    <property type="gene ID" value="ENSLBEG00000004703.1"/>
</dbReference>
<reference evidence="1" key="1">
    <citation type="submission" date="2025-08" db="UniProtKB">
        <authorList>
            <consortium name="Ensembl"/>
        </authorList>
    </citation>
    <scope>IDENTIFICATION</scope>
</reference>
<proteinExistence type="predicted"/>
<evidence type="ECO:0000313" key="2">
    <source>
        <dbReference type="Proteomes" id="UP000261660"/>
    </source>
</evidence>
<evidence type="ECO:0000313" key="1">
    <source>
        <dbReference type="Ensembl" id="ENSLBEP00000006119.1"/>
    </source>
</evidence>
<dbReference type="AlphaFoldDB" id="A0A3Q3EG03"/>
<sequence length="154" mass="17038">MGDIIFLQETHLNKVEHQKLGKLMSAQVFASSTAKRGVATLIQRHVPFKVEKNVADKEGRDVLVIGNIGNKPVTLLNVYNPPGHDPEFMVNLLSILVLEAKGITIMGGDFIMVMKANDTQSKGKHKSEKTAAVIRKAEIEIGLVDIWRILNPKM</sequence>
<name>A0A3Q3EG03_9LABR</name>
<dbReference type="GeneTree" id="ENSGT00940000177144"/>
<dbReference type="STRING" id="56723.ENSLBEP00000006119"/>
<reference evidence="1" key="2">
    <citation type="submission" date="2025-09" db="UniProtKB">
        <authorList>
            <consortium name="Ensembl"/>
        </authorList>
    </citation>
    <scope>IDENTIFICATION</scope>
</reference>
<dbReference type="Proteomes" id="UP000261660">
    <property type="component" value="Unplaced"/>
</dbReference>
<dbReference type="InParanoid" id="A0A3Q3EG03"/>
<organism evidence="1 2">
    <name type="scientific">Labrus bergylta</name>
    <name type="common">ballan wrasse</name>
    <dbReference type="NCBI Taxonomy" id="56723"/>
    <lineage>
        <taxon>Eukaryota</taxon>
        <taxon>Metazoa</taxon>
        <taxon>Chordata</taxon>
        <taxon>Craniata</taxon>
        <taxon>Vertebrata</taxon>
        <taxon>Euteleostomi</taxon>
        <taxon>Actinopterygii</taxon>
        <taxon>Neopterygii</taxon>
        <taxon>Teleostei</taxon>
        <taxon>Neoteleostei</taxon>
        <taxon>Acanthomorphata</taxon>
        <taxon>Eupercaria</taxon>
        <taxon>Labriformes</taxon>
        <taxon>Labridae</taxon>
        <taxon>Labrus</taxon>
    </lineage>
</organism>
<dbReference type="InterPro" id="IPR036691">
    <property type="entry name" value="Endo/exonu/phosph_ase_sf"/>
</dbReference>
<protein>
    <recommendedName>
        <fullName evidence="3">Endonuclease/exonuclease/phosphatase domain-containing protein</fullName>
    </recommendedName>
</protein>